<dbReference type="PANTHER" id="PTHR43591">
    <property type="entry name" value="METHYLTRANSFERASE"/>
    <property type="match status" value="1"/>
</dbReference>
<keyword evidence="3" id="KW-1185">Reference proteome</keyword>
<dbReference type="RefSeq" id="WP_157354618.1">
    <property type="nucleotide sequence ID" value="NZ_WRPP01000001.1"/>
</dbReference>
<evidence type="ECO:0000313" key="2">
    <source>
        <dbReference type="EMBL" id="MVU75828.1"/>
    </source>
</evidence>
<proteinExistence type="predicted"/>
<dbReference type="Gene3D" id="3.40.50.150">
    <property type="entry name" value="Vaccinia Virus protein VP39"/>
    <property type="match status" value="1"/>
</dbReference>
<name>A0A7K1UPK1_9NOCA</name>
<organism evidence="2 3">
    <name type="scientific">Nocardia terrae</name>
    <dbReference type="NCBI Taxonomy" id="2675851"/>
    <lineage>
        <taxon>Bacteria</taxon>
        <taxon>Bacillati</taxon>
        <taxon>Actinomycetota</taxon>
        <taxon>Actinomycetes</taxon>
        <taxon>Mycobacteriales</taxon>
        <taxon>Nocardiaceae</taxon>
        <taxon>Nocardia</taxon>
    </lineage>
</organism>
<keyword evidence="2" id="KW-0808">Transferase</keyword>
<dbReference type="Proteomes" id="UP000466794">
    <property type="component" value="Unassembled WGS sequence"/>
</dbReference>
<dbReference type="GO" id="GO:0032259">
    <property type="term" value="P:methylation"/>
    <property type="evidence" value="ECO:0007669"/>
    <property type="project" value="UniProtKB-KW"/>
</dbReference>
<gene>
    <name evidence="2" type="ORF">GPX89_01040</name>
</gene>
<dbReference type="PANTHER" id="PTHR43591:SF99">
    <property type="entry name" value="OS06G0646000 PROTEIN"/>
    <property type="match status" value="1"/>
</dbReference>
<dbReference type="InterPro" id="IPR029063">
    <property type="entry name" value="SAM-dependent_MTases_sf"/>
</dbReference>
<dbReference type="CDD" id="cd02440">
    <property type="entry name" value="AdoMet_MTases"/>
    <property type="match status" value="1"/>
</dbReference>
<keyword evidence="2" id="KW-0489">Methyltransferase</keyword>
<protein>
    <submittedName>
        <fullName evidence="2">Methyltransferase domain-containing protein</fullName>
    </submittedName>
</protein>
<dbReference type="SUPFAM" id="SSF53335">
    <property type="entry name" value="S-adenosyl-L-methionine-dependent methyltransferases"/>
    <property type="match status" value="1"/>
</dbReference>
<dbReference type="Pfam" id="PF08241">
    <property type="entry name" value="Methyltransf_11"/>
    <property type="match status" value="1"/>
</dbReference>
<feature type="domain" description="Methyltransferase type 11" evidence="1">
    <location>
        <begin position="92"/>
        <end position="187"/>
    </location>
</feature>
<sequence>MIATQAPLKRIAELLDLESTVVDGYLDVLGTDTPPIKGIGQAAMRVPLVSRIYEPIWRNFFRLAMGSNAVGLRKEKQRAVDSLAISEGALVLDVGCGPGLFTRAFGQAAGESGLAIGLDASPSMLAEAARTNATGSVGFVRGDAGRLPFADKTFDAVACFFALHFFPDAEGALAEIARVAKPGGRIAVTALAHPEIVDFPLFRRVYGIGGARSLAYHVVPDLLAAAGCEITGRKSSGAVQFVTAVKR</sequence>
<evidence type="ECO:0000313" key="3">
    <source>
        <dbReference type="Proteomes" id="UP000466794"/>
    </source>
</evidence>
<comment type="caution">
    <text evidence="2">The sequence shown here is derived from an EMBL/GenBank/DDBJ whole genome shotgun (WGS) entry which is preliminary data.</text>
</comment>
<accession>A0A7K1UPK1</accession>
<dbReference type="EMBL" id="WRPP01000001">
    <property type="protein sequence ID" value="MVU75828.1"/>
    <property type="molecule type" value="Genomic_DNA"/>
</dbReference>
<dbReference type="GO" id="GO:0008757">
    <property type="term" value="F:S-adenosylmethionine-dependent methyltransferase activity"/>
    <property type="evidence" value="ECO:0007669"/>
    <property type="project" value="InterPro"/>
</dbReference>
<evidence type="ECO:0000259" key="1">
    <source>
        <dbReference type="Pfam" id="PF08241"/>
    </source>
</evidence>
<dbReference type="InterPro" id="IPR013216">
    <property type="entry name" value="Methyltransf_11"/>
</dbReference>
<dbReference type="AlphaFoldDB" id="A0A7K1UPK1"/>
<reference evidence="2 3" key="1">
    <citation type="submission" date="2019-12" db="EMBL/GenBank/DDBJ databases">
        <title>Nocardia sp. nov. ET3-3 isolated from soil.</title>
        <authorList>
            <person name="Kanchanasin P."/>
            <person name="Tanasupawat S."/>
            <person name="Yuki M."/>
            <person name="Kudo T."/>
        </authorList>
    </citation>
    <scope>NUCLEOTIDE SEQUENCE [LARGE SCALE GENOMIC DNA]</scope>
    <source>
        <strain evidence="2 3">ET3-3</strain>
    </source>
</reference>